<dbReference type="EMBL" id="JASBNA010000007">
    <property type="protein sequence ID" value="KAK7689773.1"/>
    <property type="molecule type" value="Genomic_DNA"/>
</dbReference>
<evidence type="ECO:0000256" key="2">
    <source>
        <dbReference type="ARBA" id="ARBA00022797"/>
    </source>
</evidence>
<dbReference type="AlphaFoldDB" id="A0AAW0G8L1"/>
<sequence length="403" mass="45524">MAETPFKLSIPDTDLDFLRRKLQVTRLPDELDDAKWDYGAPLADIKRLAARWENGFDWRKAETEVNKIPQFTRDINIEGFGPLNIHYVHQKSELDRAIPLLFIHGWPGHFMEVAKLLPLLTTVASDQPSFHVVTYSLPGFGFSEAPKKKGFSIPQYAEIGHKLMLALGYTEYVTQGGDWGSIITRYICHKYGGEHAKAWHTNCPGLMGPPSFWSTPWLFIKFLVTSYSDAERRGLERTRNYSEKGSGYVAEQSTKPQTLGYSLADSPAGLLAWIYEKLVTWTDNYPWTDDEVLAWVSIYWFSRPGPAASTRIYYEVFADGQIFANPYIVVPTGISIFPMEILRYPKLWCHSLGNLVCTFEHDKGGHFAAHEVPELLADDLRKMFGIGGPAFGVVPGKSGYVLA</sequence>
<proteinExistence type="inferred from homology"/>
<dbReference type="PANTHER" id="PTHR21661">
    <property type="entry name" value="EPOXIDE HYDROLASE 1-RELATED"/>
    <property type="match status" value="1"/>
</dbReference>
<reference evidence="6 7" key="1">
    <citation type="submission" date="2022-09" db="EMBL/GenBank/DDBJ databases">
        <authorList>
            <person name="Palmer J.M."/>
        </authorList>
    </citation>
    <scope>NUCLEOTIDE SEQUENCE [LARGE SCALE GENOMIC DNA]</scope>
    <source>
        <strain evidence="6 7">DSM 7382</strain>
    </source>
</reference>
<dbReference type="PIRSF" id="PIRSF001112">
    <property type="entry name" value="Epoxide_hydrolase"/>
    <property type="match status" value="1"/>
</dbReference>
<dbReference type="Pfam" id="PF06441">
    <property type="entry name" value="EHN"/>
    <property type="match status" value="1"/>
</dbReference>
<gene>
    <name evidence="6" type="ORF">QCA50_006412</name>
</gene>
<evidence type="ECO:0000259" key="5">
    <source>
        <dbReference type="Pfam" id="PF06441"/>
    </source>
</evidence>
<organism evidence="6 7">
    <name type="scientific">Cerrena zonata</name>
    <dbReference type="NCBI Taxonomy" id="2478898"/>
    <lineage>
        <taxon>Eukaryota</taxon>
        <taxon>Fungi</taxon>
        <taxon>Dikarya</taxon>
        <taxon>Basidiomycota</taxon>
        <taxon>Agaricomycotina</taxon>
        <taxon>Agaricomycetes</taxon>
        <taxon>Polyporales</taxon>
        <taxon>Cerrenaceae</taxon>
        <taxon>Cerrena</taxon>
    </lineage>
</organism>
<dbReference type="InterPro" id="IPR016292">
    <property type="entry name" value="Epoxide_hydrolase"/>
</dbReference>
<keyword evidence="2" id="KW-0058">Aromatic hydrocarbons catabolism</keyword>
<evidence type="ECO:0000313" key="6">
    <source>
        <dbReference type="EMBL" id="KAK7689773.1"/>
    </source>
</evidence>
<feature type="active site" description="Proton donor" evidence="4">
    <location>
        <position position="313"/>
    </location>
</feature>
<comment type="caution">
    <text evidence="6">The sequence shown here is derived from an EMBL/GenBank/DDBJ whole genome shotgun (WGS) entry which is preliminary data.</text>
</comment>
<feature type="active site" description="Proton acceptor" evidence="4">
    <location>
        <position position="366"/>
    </location>
</feature>
<dbReference type="SUPFAM" id="SSF53474">
    <property type="entry name" value="alpha/beta-Hydrolases"/>
    <property type="match status" value="1"/>
</dbReference>
<dbReference type="InterPro" id="IPR010497">
    <property type="entry name" value="Epoxide_hydro_N"/>
</dbReference>
<dbReference type="PANTHER" id="PTHR21661:SF35">
    <property type="entry name" value="EPOXIDE HYDROLASE"/>
    <property type="match status" value="1"/>
</dbReference>
<keyword evidence="3" id="KW-0378">Hydrolase</keyword>
<keyword evidence="7" id="KW-1185">Reference proteome</keyword>
<evidence type="ECO:0000256" key="1">
    <source>
        <dbReference type="ARBA" id="ARBA00010088"/>
    </source>
</evidence>
<name>A0AAW0G8L1_9APHY</name>
<accession>A0AAW0G8L1</accession>
<dbReference type="PRINTS" id="PR00412">
    <property type="entry name" value="EPOXHYDRLASE"/>
</dbReference>
<dbReference type="GO" id="GO:0097176">
    <property type="term" value="P:epoxide metabolic process"/>
    <property type="evidence" value="ECO:0007669"/>
    <property type="project" value="TreeGrafter"/>
</dbReference>
<dbReference type="GO" id="GO:0004301">
    <property type="term" value="F:epoxide hydrolase activity"/>
    <property type="evidence" value="ECO:0007669"/>
    <property type="project" value="TreeGrafter"/>
</dbReference>
<dbReference type="Gene3D" id="3.40.50.1820">
    <property type="entry name" value="alpha/beta hydrolase"/>
    <property type="match status" value="1"/>
</dbReference>
<feature type="active site" description="Nucleophile" evidence="4">
    <location>
        <position position="178"/>
    </location>
</feature>
<feature type="domain" description="Epoxide hydrolase N-terminal" evidence="5">
    <location>
        <begin position="4"/>
        <end position="113"/>
    </location>
</feature>
<dbReference type="InterPro" id="IPR029058">
    <property type="entry name" value="AB_hydrolase_fold"/>
</dbReference>
<evidence type="ECO:0000313" key="7">
    <source>
        <dbReference type="Proteomes" id="UP001385951"/>
    </source>
</evidence>
<dbReference type="InterPro" id="IPR000639">
    <property type="entry name" value="Epox_hydrolase-like"/>
</dbReference>
<dbReference type="Proteomes" id="UP001385951">
    <property type="component" value="Unassembled WGS sequence"/>
</dbReference>
<protein>
    <recommendedName>
        <fullName evidence="5">Epoxide hydrolase N-terminal domain-containing protein</fullName>
    </recommendedName>
</protein>
<comment type="similarity">
    <text evidence="1">Belongs to the peptidase S33 family.</text>
</comment>
<evidence type="ECO:0000256" key="3">
    <source>
        <dbReference type="ARBA" id="ARBA00022801"/>
    </source>
</evidence>
<evidence type="ECO:0000256" key="4">
    <source>
        <dbReference type="PIRSR" id="PIRSR001112-1"/>
    </source>
</evidence>